<dbReference type="GO" id="GO:0016705">
    <property type="term" value="F:oxidoreductase activity, acting on paired donors, with incorporation or reduction of molecular oxygen"/>
    <property type="evidence" value="ECO:0007669"/>
    <property type="project" value="InterPro"/>
</dbReference>
<dbReference type="Proteomes" id="UP000093000">
    <property type="component" value="Unassembled WGS sequence"/>
</dbReference>
<keyword evidence="3 4" id="KW-0408">Iron</keyword>
<dbReference type="PRINTS" id="PR00463">
    <property type="entry name" value="EP450I"/>
</dbReference>
<feature type="binding site" description="axial binding residue" evidence="4">
    <location>
        <position position="460"/>
    </location>
    <ligand>
        <name>heme</name>
        <dbReference type="ChEBI" id="CHEBI:30413"/>
    </ligand>
    <ligandPart>
        <name>Fe</name>
        <dbReference type="ChEBI" id="CHEBI:18248"/>
    </ligandPart>
</feature>
<dbReference type="OrthoDB" id="3934656at2759"/>
<proteinExistence type="inferred from homology"/>
<keyword evidence="7" id="KW-1185">Reference proteome</keyword>
<sequence length="521" mass="58851">MERAVEYLKNVKLPSRLEHNHTIPAIGIGAALLYTSYRLFSQDRKTITDRSLKEIPVPGSCYPYVGHMFSLGKLPGEQVTEWHKQLGPIIKIKMGQKTWIMVSDPVLAHKIFVGSGAETSYRPYGVFNYEYYSKGGKGIVFAQPGPSFKKNRAAVLSVLAPSQMEKFMNNVEEESVDFAKRLISATEQNESIDPIKFLELNSMNVIFQALFGRKFDSIQDPEFCKLSEMVERSAGYAGLDQDLPNFLPILSLFKSVFNKTKQWARYVNEERDPAFKKLIEEAYEQEGPNVVKMLDEFDMDLEEKIIFMSDLHAAGTDTVSTTLSWTFVLMCGYPTVQKRAIDEIDAFIKTHGHVPSFADRLEVPLCISIMKECMRFKPPSPFGLPHSVAEDFVVDGYLIPKDATILSSMNAMHYDPERFSNPEVFNPERFMDNLKTMQAAANGSIENRDHFIFGWGRRVCPGIYLAEAEIFSAFVQLLARASIEPGDEGLPDLNSTINGGLVLQPLPHKLKFVQRHDALVQ</sequence>
<keyword evidence="4 5" id="KW-0349">Heme</keyword>
<dbReference type="GO" id="GO:0004497">
    <property type="term" value="F:monooxygenase activity"/>
    <property type="evidence" value="ECO:0007669"/>
    <property type="project" value="UniProtKB-KW"/>
</dbReference>
<evidence type="ECO:0000256" key="4">
    <source>
        <dbReference type="PIRSR" id="PIRSR602401-1"/>
    </source>
</evidence>
<dbReference type="PANTHER" id="PTHR46300">
    <property type="entry name" value="P450, PUTATIVE (EUROFUNG)-RELATED-RELATED"/>
    <property type="match status" value="1"/>
</dbReference>
<evidence type="ECO:0000256" key="3">
    <source>
        <dbReference type="ARBA" id="ARBA00023004"/>
    </source>
</evidence>
<organism evidence="6 7">
    <name type="scientific">Choanephora cucurbitarum</name>
    <dbReference type="NCBI Taxonomy" id="101091"/>
    <lineage>
        <taxon>Eukaryota</taxon>
        <taxon>Fungi</taxon>
        <taxon>Fungi incertae sedis</taxon>
        <taxon>Mucoromycota</taxon>
        <taxon>Mucoromycotina</taxon>
        <taxon>Mucoromycetes</taxon>
        <taxon>Mucorales</taxon>
        <taxon>Mucorineae</taxon>
        <taxon>Choanephoraceae</taxon>
        <taxon>Choanephoroideae</taxon>
        <taxon>Choanephora</taxon>
    </lineage>
</organism>
<keyword evidence="5" id="KW-0503">Monooxygenase</keyword>
<dbReference type="PRINTS" id="PR00385">
    <property type="entry name" value="P450"/>
</dbReference>
<dbReference type="EMBL" id="LUGH01000062">
    <property type="protein sequence ID" value="OBZ90125.1"/>
    <property type="molecule type" value="Genomic_DNA"/>
</dbReference>
<dbReference type="InParanoid" id="A0A1C7NM25"/>
<dbReference type="GO" id="GO:0020037">
    <property type="term" value="F:heme binding"/>
    <property type="evidence" value="ECO:0007669"/>
    <property type="project" value="InterPro"/>
</dbReference>
<dbReference type="AlphaFoldDB" id="A0A1C7NM25"/>
<evidence type="ECO:0000313" key="6">
    <source>
        <dbReference type="EMBL" id="OBZ90125.1"/>
    </source>
</evidence>
<dbReference type="STRING" id="101091.A0A1C7NM25"/>
<dbReference type="SUPFAM" id="SSF48264">
    <property type="entry name" value="Cytochrome P450"/>
    <property type="match status" value="1"/>
</dbReference>
<evidence type="ECO:0000256" key="5">
    <source>
        <dbReference type="RuleBase" id="RU000461"/>
    </source>
</evidence>
<dbReference type="InterPro" id="IPR050364">
    <property type="entry name" value="Cytochrome_P450_fung"/>
</dbReference>
<dbReference type="GO" id="GO:0005506">
    <property type="term" value="F:iron ion binding"/>
    <property type="evidence" value="ECO:0007669"/>
    <property type="project" value="InterPro"/>
</dbReference>
<dbReference type="PROSITE" id="PS00086">
    <property type="entry name" value="CYTOCHROME_P450"/>
    <property type="match status" value="1"/>
</dbReference>
<dbReference type="InterPro" id="IPR036396">
    <property type="entry name" value="Cyt_P450_sf"/>
</dbReference>
<dbReference type="InterPro" id="IPR001128">
    <property type="entry name" value="Cyt_P450"/>
</dbReference>
<dbReference type="Pfam" id="PF00067">
    <property type="entry name" value="p450"/>
    <property type="match status" value="1"/>
</dbReference>
<comment type="cofactor">
    <cofactor evidence="4">
        <name>heme</name>
        <dbReference type="ChEBI" id="CHEBI:30413"/>
    </cofactor>
</comment>
<protein>
    <recommendedName>
        <fullName evidence="8">O-methylsterigmatocystin oxidoreductase</fullName>
    </recommendedName>
</protein>
<keyword evidence="2 5" id="KW-0560">Oxidoreductase</keyword>
<accession>A0A1C7NM25</accession>
<comment type="caution">
    <text evidence="6">The sequence shown here is derived from an EMBL/GenBank/DDBJ whole genome shotgun (WGS) entry which is preliminary data.</text>
</comment>
<dbReference type="Gene3D" id="1.10.630.10">
    <property type="entry name" value="Cytochrome P450"/>
    <property type="match status" value="1"/>
</dbReference>
<reference evidence="6 7" key="1">
    <citation type="submission" date="2016-03" db="EMBL/GenBank/DDBJ databases">
        <title>Choanephora cucurbitarum.</title>
        <authorList>
            <person name="Min B."/>
            <person name="Park H."/>
            <person name="Park J.-H."/>
            <person name="Shin H.-D."/>
            <person name="Choi I.-G."/>
        </authorList>
    </citation>
    <scope>NUCLEOTIDE SEQUENCE [LARGE SCALE GENOMIC DNA]</scope>
    <source>
        <strain evidence="6 7">KUS-F28377</strain>
    </source>
</reference>
<evidence type="ECO:0000313" key="7">
    <source>
        <dbReference type="Proteomes" id="UP000093000"/>
    </source>
</evidence>
<dbReference type="InterPro" id="IPR002401">
    <property type="entry name" value="Cyt_P450_E_grp-I"/>
</dbReference>
<evidence type="ECO:0008006" key="8">
    <source>
        <dbReference type="Google" id="ProtNLM"/>
    </source>
</evidence>
<dbReference type="InterPro" id="IPR017972">
    <property type="entry name" value="Cyt_P450_CS"/>
</dbReference>
<keyword evidence="1 4" id="KW-0479">Metal-binding</keyword>
<name>A0A1C7NM25_9FUNG</name>
<dbReference type="PANTHER" id="PTHR46300:SF11">
    <property type="entry name" value="OXIDOREDUCTASE, PUTATIVE-RELATED"/>
    <property type="match status" value="1"/>
</dbReference>
<evidence type="ECO:0000256" key="1">
    <source>
        <dbReference type="ARBA" id="ARBA00022723"/>
    </source>
</evidence>
<evidence type="ECO:0000256" key="2">
    <source>
        <dbReference type="ARBA" id="ARBA00023002"/>
    </source>
</evidence>
<gene>
    <name evidence="6" type="ORF">A0J61_01817</name>
</gene>
<comment type="similarity">
    <text evidence="5">Belongs to the cytochrome P450 family.</text>
</comment>